<accession>A0A0F9ML33</accession>
<proteinExistence type="predicted"/>
<comment type="caution">
    <text evidence="1">The sequence shown here is derived from an EMBL/GenBank/DDBJ whole genome shotgun (WGS) entry which is preliminary data.</text>
</comment>
<name>A0A0F9ML33_9ZZZZ</name>
<gene>
    <name evidence="1" type="ORF">LCGC14_1061420</name>
</gene>
<reference evidence="1" key="1">
    <citation type="journal article" date="2015" name="Nature">
        <title>Complex archaea that bridge the gap between prokaryotes and eukaryotes.</title>
        <authorList>
            <person name="Spang A."/>
            <person name="Saw J.H."/>
            <person name="Jorgensen S.L."/>
            <person name="Zaremba-Niedzwiedzka K."/>
            <person name="Martijn J."/>
            <person name="Lind A.E."/>
            <person name="van Eijk R."/>
            <person name="Schleper C."/>
            <person name="Guy L."/>
            <person name="Ettema T.J."/>
        </authorList>
    </citation>
    <scope>NUCLEOTIDE SEQUENCE</scope>
</reference>
<organism evidence="1">
    <name type="scientific">marine sediment metagenome</name>
    <dbReference type="NCBI Taxonomy" id="412755"/>
    <lineage>
        <taxon>unclassified sequences</taxon>
        <taxon>metagenomes</taxon>
        <taxon>ecological metagenomes</taxon>
    </lineage>
</organism>
<sequence>MDSDTREIKPKSNWAPLRKQLEEFKEKSARVETLNND</sequence>
<evidence type="ECO:0000313" key="1">
    <source>
        <dbReference type="EMBL" id="KKN07980.1"/>
    </source>
</evidence>
<dbReference type="EMBL" id="LAZR01004507">
    <property type="protein sequence ID" value="KKN07980.1"/>
    <property type="molecule type" value="Genomic_DNA"/>
</dbReference>
<dbReference type="AlphaFoldDB" id="A0A0F9ML33"/>
<protein>
    <submittedName>
        <fullName evidence="1">Uncharacterized protein</fullName>
    </submittedName>
</protein>